<evidence type="ECO:0000259" key="6">
    <source>
        <dbReference type="Pfam" id="PF00890"/>
    </source>
</evidence>
<dbReference type="Gene3D" id="3.90.700.10">
    <property type="entry name" value="Succinate dehydrogenase/fumarate reductase flavoprotein, catalytic domain"/>
    <property type="match status" value="1"/>
</dbReference>
<dbReference type="InterPro" id="IPR036188">
    <property type="entry name" value="FAD/NAD-bd_sf"/>
</dbReference>
<reference evidence="7 8" key="1">
    <citation type="submission" date="2013-08" db="EMBL/GenBank/DDBJ databases">
        <authorList>
            <person name="Weinstock G."/>
            <person name="Sodergren E."/>
            <person name="Wylie T."/>
            <person name="Fulton L."/>
            <person name="Fulton R."/>
            <person name="Fronick C."/>
            <person name="O'Laughlin M."/>
            <person name="Godfrey J."/>
            <person name="Miner T."/>
            <person name="Herter B."/>
            <person name="Appelbaum E."/>
            <person name="Cordes M."/>
            <person name="Lek S."/>
            <person name="Wollam A."/>
            <person name="Pepin K.H."/>
            <person name="Palsikar V.B."/>
            <person name="Mitreva M."/>
            <person name="Wilson R.K."/>
        </authorList>
    </citation>
    <scope>NUCLEOTIDE SEQUENCE [LARGE SCALE GENOMIC DNA]</scope>
    <source>
        <strain evidence="7 8">ATCC 700332</strain>
    </source>
</reference>
<dbReference type="Proteomes" id="UP000016649">
    <property type="component" value="Unassembled WGS sequence"/>
</dbReference>
<dbReference type="SUPFAM" id="SSF56425">
    <property type="entry name" value="Succinate dehydrogenase/fumarate reductase flavoprotein, catalytic domain"/>
    <property type="match status" value="1"/>
</dbReference>
<comment type="cofactor">
    <cofactor evidence="1">
        <name>FAD</name>
        <dbReference type="ChEBI" id="CHEBI:57692"/>
    </cofactor>
</comment>
<evidence type="ECO:0000256" key="1">
    <source>
        <dbReference type="ARBA" id="ARBA00001974"/>
    </source>
</evidence>
<keyword evidence="2 5" id="KW-0285">Flavoprotein</keyword>
<dbReference type="InterPro" id="IPR010960">
    <property type="entry name" value="Flavocytochrome_c"/>
</dbReference>
<dbReference type="Gene3D" id="3.50.50.60">
    <property type="entry name" value="FAD/NAD(P)-binding domain"/>
    <property type="match status" value="1"/>
</dbReference>
<keyword evidence="8" id="KW-1185">Reference proteome</keyword>
<dbReference type="PANTHER" id="PTHR43400:SF7">
    <property type="entry name" value="FAD-DEPENDENT OXIDOREDUCTASE 2 FAD BINDING DOMAIN-CONTAINING PROTEIN"/>
    <property type="match status" value="1"/>
</dbReference>
<dbReference type="InterPro" id="IPR003953">
    <property type="entry name" value="FAD-dep_OxRdtase_2_FAD-bd"/>
</dbReference>
<dbReference type="NCBIfam" id="TIGR01813">
    <property type="entry name" value="flavo_cyto_c"/>
    <property type="match status" value="1"/>
</dbReference>
<comment type="similarity">
    <text evidence="5">Belongs to the FAD-dependent oxidoreductase 2 family. FRD/SDH subfamily.</text>
</comment>
<dbReference type="EMBL" id="AWVH01000031">
    <property type="protein sequence ID" value="ERJ93029.1"/>
    <property type="molecule type" value="Genomic_DNA"/>
</dbReference>
<feature type="signal peptide" evidence="5">
    <location>
        <begin position="1"/>
        <end position="37"/>
    </location>
</feature>
<accession>A0ABN0NY98</accession>
<organism evidence="7 8">
    <name type="scientific">Treponema lecithinolyticum ATCC 700332</name>
    <dbReference type="NCBI Taxonomy" id="1321815"/>
    <lineage>
        <taxon>Bacteria</taxon>
        <taxon>Pseudomonadati</taxon>
        <taxon>Spirochaetota</taxon>
        <taxon>Spirochaetia</taxon>
        <taxon>Spirochaetales</taxon>
        <taxon>Treponemataceae</taxon>
        <taxon>Treponema</taxon>
    </lineage>
</organism>
<dbReference type="Pfam" id="PF00890">
    <property type="entry name" value="FAD_binding_2"/>
    <property type="match status" value="1"/>
</dbReference>
<protein>
    <submittedName>
        <fullName evidence="7">Fumarate reductase flavoprotein subunit</fullName>
    </submittedName>
</protein>
<evidence type="ECO:0000256" key="5">
    <source>
        <dbReference type="RuleBase" id="RU366062"/>
    </source>
</evidence>
<dbReference type="SUPFAM" id="SSF51905">
    <property type="entry name" value="FAD/NAD(P)-binding domain"/>
    <property type="match status" value="1"/>
</dbReference>
<feature type="chain" id="PRO_5044990717" evidence="5">
    <location>
        <begin position="38"/>
        <end position="485"/>
    </location>
</feature>
<sequence length="485" mass="50449">MLNFQKKAKKNGFSTAVLTAVCAVLLCAICFSGCASKTQSYDTVDVVIVGAGGAGLSAAVAAREAGASVIVLEKMPFAGGNTNYATAGLNASETSVQKKLNIADTNEQFYQDTMKGGKNLNNPNLVRTLTSQSAQTVDWLIGLGMDLSDVGRTGGATNARAHRPAGGAAVGSHFASVMLKAAENAGADIRYNSKVTSIVNKDGAAAGVTVLSNGKKYTVHAKAVIIATGGFGANSELVVSYKPNLKGFGTTNFPGATGDALALVKPFSVALVDMDQIQTHPTVVPVKNLMITEAVRGNGAIMVNRDGNRFEQEMTTRDVMSAAILKQTGATAYLLFDQGVRNSLKAIESYYKQGLLTEGASLAELAGKLNIPPAELEETVKRYNSFVDTKKDSDFARQDMPRKIETAPFYAVEVAPAVHHTMGGLAINTDTQVLNENANAVPGLFAAGEVTGGVHGANRLGGNAMADIAVFGKIAGTNAAAYAKQ</sequence>
<evidence type="ECO:0000313" key="7">
    <source>
        <dbReference type="EMBL" id="ERJ93029.1"/>
    </source>
</evidence>
<dbReference type="InterPro" id="IPR027477">
    <property type="entry name" value="Succ_DH/fumarate_Rdtase_cat_sf"/>
</dbReference>
<dbReference type="RefSeq" id="WP_021687460.1">
    <property type="nucleotide sequence ID" value="NZ_KI260567.1"/>
</dbReference>
<keyword evidence="3 5" id="KW-0274">FAD</keyword>
<dbReference type="InterPro" id="IPR050315">
    <property type="entry name" value="FAD-oxidoreductase_2"/>
</dbReference>
<gene>
    <name evidence="7" type="ORF">HMPREF9193_01251</name>
</gene>
<evidence type="ECO:0000313" key="8">
    <source>
        <dbReference type="Proteomes" id="UP000016649"/>
    </source>
</evidence>
<name>A0ABN0NY98_TRELE</name>
<dbReference type="PANTHER" id="PTHR43400">
    <property type="entry name" value="FUMARATE REDUCTASE"/>
    <property type="match status" value="1"/>
</dbReference>
<evidence type="ECO:0000256" key="4">
    <source>
        <dbReference type="ARBA" id="ARBA00023002"/>
    </source>
</evidence>
<feature type="domain" description="FAD-dependent oxidoreductase 2 FAD-binding" evidence="6">
    <location>
        <begin position="45"/>
        <end position="464"/>
    </location>
</feature>
<comment type="caution">
    <text evidence="7">The sequence shown here is derived from an EMBL/GenBank/DDBJ whole genome shotgun (WGS) entry which is preliminary data.</text>
</comment>
<evidence type="ECO:0000256" key="3">
    <source>
        <dbReference type="ARBA" id="ARBA00022827"/>
    </source>
</evidence>
<evidence type="ECO:0000256" key="2">
    <source>
        <dbReference type="ARBA" id="ARBA00022630"/>
    </source>
</evidence>
<keyword evidence="4 5" id="KW-0560">Oxidoreductase</keyword>
<dbReference type="PRINTS" id="PR00368">
    <property type="entry name" value="FADPNR"/>
</dbReference>
<proteinExistence type="inferred from homology"/>
<keyword evidence="5" id="KW-0732">Signal</keyword>